<dbReference type="EMBL" id="JAJIRN010000004">
    <property type="protein sequence ID" value="MCV2368641.1"/>
    <property type="molecule type" value="Genomic_DNA"/>
</dbReference>
<gene>
    <name evidence="3" type="ORF">LNV07_11125</name>
</gene>
<evidence type="ECO:0000256" key="1">
    <source>
        <dbReference type="SAM" id="SignalP"/>
    </source>
</evidence>
<dbReference type="Proteomes" id="UP001209701">
    <property type="component" value="Unassembled WGS sequence"/>
</dbReference>
<protein>
    <recommendedName>
        <fullName evidence="2">Ysc84 actin-binding domain-containing protein</fullName>
    </recommendedName>
</protein>
<comment type="caution">
    <text evidence="3">The sequence shown here is derived from an EMBL/GenBank/DDBJ whole genome shotgun (WGS) entry which is preliminary data.</text>
</comment>
<organism evidence="3 4">
    <name type="scientific">Roseateles oligotrophus</name>
    <dbReference type="NCBI Taxonomy" id="1769250"/>
    <lineage>
        <taxon>Bacteria</taxon>
        <taxon>Pseudomonadati</taxon>
        <taxon>Pseudomonadota</taxon>
        <taxon>Betaproteobacteria</taxon>
        <taxon>Burkholderiales</taxon>
        <taxon>Sphaerotilaceae</taxon>
        <taxon>Roseateles</taxon>
    </lineage>
</organism>
<evidence type="ECO:0000259" key="2">
    <source>
        <dbReference type="Pfam" id="PF04366"/>
    </source>
</evidence>
<accession>A0ABT2YF37</accession>
<feature type="domain" description="Ysc84 actin-binding" evidence="2">
    <location>
        <begin position="104"/>
        <end position="187"/>
    </location>
</feature>
<proteinExistence type="predicted"/>
<dbReference type="InterPro" id="IPR007461">
    <property type="entry name" value="Ysc84_actin-binding"/>
</dbReference>
<feature type="chain" id="PRO_5047136517" description="Ysc84 actin-binding domain-containing protein" evidence="1">
    <location>
        <begin position="23"/>
        <end position="192"/>
    </location>
</feature>
<keyword evidence="4" id="KW-1185">Reference proteome</keyword>
<evidence type="ECO:0000313" key="3">
    <source>
        <dbReference type="EMBL" id="MCV2368641.1"/>
    </source>
</evidence>
<dbReference type="Pfam" id="PF04366">
    <property type="entry name" value="Ysc84"/>
    <property type="match status" value="1"/>
</dbReference>
<reference evidence="3 4" key="1">
    <citation type="submission" date="2021-11" db="EMBL/GenBank/DDBJ databases">
        <authorList>
            <person name="Liang Q."/>
            <person name="Mou H."/>
            <person name="Liu Z."/>
        </authorList>
    </citation>
    <scope>NUCLEOTIDE SEQUENCE [LARGE SCALE GENOMIC DNA]</scope>
    <source>
        <strain evidence="3 4">CHU3</strain>
    </source>
</reference>
<keyword evidence="1" id="KW-0732">Signal</keyword>
<feature type="signal peptide" evidence="1">
    <location>
        <begin position="1"/>
        <end position="22"/>
    </location>
</feature>
<evidence type="ECO:0000313" key="4">
    <source>
        <dbReference type="Proteomes" id="UP001209701"/>
    </source>
</evidence>
<dbReference type="RefSeq" id="WP_263571228.1">
    <property type="nucleotide sequence ID" value="NZ_JAJIRN010000004.1"/>
</dbReference>
<name>A0ABT2YF37_9BURK</name>
<dbReference type="CDD" id="cd11524">
    <property type="entry name" value="SYLF"/>
    <property type="match status" value="1"/>
</dbReference>
<sequence length="192" mass="19454">MNKRSFLLYGASLAAAAGLNTACSTTRGASGSPSAQRHEIDAAVESSLARLFKENASARELVASAKGVLVFPNFVSAGFIVGGASGTGAMRKGGKSSGYFRMTEASVGFLAGAQSQGVFILFMTDAALKSFEASSGWTAGVDGSITMFKVGASASVSTQTAQQPIIGFVLTNGGLMGSLSLSGSRITPLTFN</sequence>